<dbReference type="InterPro" id="IPR011041">
    <property type="entry name" value="Quinoprot_gluc/sorb_DH_b-prop"/>
</dbReference>
<sequence>MKKLIYFSLLIGAMSACQERKEIERPREAWVFRSVLDLKPRMVTAALSEDVWVAYDARTASLYKAWKGGVNFDGAVYTTVHGPQPTSKGYAYYTDEKEDVEWVLKKGDEILIPKVQYKGHRFVDGQVVFTYELSTDDNKITVEETPEAIRRGSQSGLSRKFKVSNAGDYQVVLNTTISSLVSERDFNTNGCFEVISKSNQEYPEGNVVSVVGVLTLSQGEPTELRAFYHEGFDKGLPVATEESDEASGVAAGAQLIERSDCKSCHNEQVKTVGPAYISVARKYSDGEESVKMLSGKVIKGGSGVWGEAMMTPHAGLSEEDAAEMIRYILSLDDNDEDSDGGAWHLGEKTVPVKFQDEVNISSESPGVAAYLYLYSGDQPNFNTLKKEALPIGGAIVPQIHVRDESDFGERTQRIAVLFKGNLRIEKTASYSLRLVSDDGSRLFVDNKIAIDHGGFHGPTPKDGEVYLTAGDHPFEIQYFQASGGGAVSFQWFNKDAGKFEVIPQSMLFVSPSDYLETKEYISDEVLVKSIPGDGRWLAGVHPAFDIFQARPDDFQPRVGGIDFLSEDEMLVCTWDSLGPVYLVKNFRSTNPEEITVQRIATGLAEPLGIKVVDGEIYVLQKQELTKLIDNDKDGLIDEYQTIADDWSVSANFHEFSFGLVYKDGYFYGALATDILPGGASAQPQPKDRGKIIKIAKETGAVEFIASGLRTPNGIGIGVDGEIFVADNQGDWLPASKINHVREGAWYGSRSVDPEGTEGWVQDEPVVWLPQDEIGNSPSTPLAIDKGPYTGQMIHCEVTHGGIKRVAVEKVDGIYQGAVFRFSQGIEAGVNRLAWAPDGSLIAGGIGVSGNWGQTGKLNYGLQRLVYNGNSAFEMLKVSARSNGFEIEFTEPIKVGQNISVEDFLIEQFYFKPTAEYGGPKLDVTEMKPKNFYLSTDRKKVFFELEGLQEKHVVYFRIKRPFVSELDHELWTTEAWYTLTNIPEGLPGFTNDYKVTHNVLSEAEKAQGWKLLFDGKTTQGLRNYKVETLGKKWQAVNGTLHFSGKGSGAGWQAEDGGDIIITDKPYKNYEFQIDWKMSDGGNSGIIYNVVEDDQYDYVWHTGPEYQLLDNLKHPDGQIEKHRSGDLYDMIKTKFVTVNPTGEWNRTRIKVNNGHVEHWLNGYKVVEFDFWTPEWDALVAGSKFSEMKAFGTGKEGHISLQDHGDKVWFRNIKIREL</sequence>
<evidence type="ECO:0000313" key="9">
    <source>
        <dbReference type="EMBL" id="MFH6982106.1"/>
    </source>
</evidence>
<proteinExistence type="predicted"/>
<dbReference type="InterPro" id="IPR036909">
    <property type="entry name" value="Cyt_c-like_dom_sf"/>
</dbReference>
<gene>
    <name evidence="9" type="ORF">ACHKAR_01585</name>
</gene>
<evidence type="ECO:0000256" key="2">
    <source>
        <dbReference type="ARBA" id="ARBA00022617"/>
    </source>
</evidence>
<accession>A0ABW7N3C4</accession>
<evidence type="ECO:0000256" key="6">
    <source>
        <dbReference type="PROSITE-ProRule" id="PRU00433"/>
    </source>
</evidence>
<dbReference type="Pfam" id="PF07691">
    <property type="entry name" value="PA14"/>
    <property type="match status" value="1"/>
</dbReference>
<evidence type="ECO:0000256" key="5">
    <source>
        <dbReference type="ARBA" id="ARBA00023004"/>
    </source>
</evidence>
<dbReference type="InterPro" id="IPR011658">
    <property type="entry name" value="PA14_dom"/>
</dbReference>
<dbReference type="InterPro" id="IPR037524">
    <property type="entry name" value="PA14/GLEYA"/>
</dbReference>
<dbReference type="Gene3D" id="3.90.182.10">
    <property type="entry name" value="Toxin - Anthrax Protective Antigen,domain 1"/>
    <property type="match status" value="1"/>
</dbReference>
<evidence type="ECO:0000259" key="7">
    <source>
        <dbReference type="PROSITE" id="PS51007"/>
    </source>
</evidence>
<keyword evidence="5 6" id="KW-0408">Iron</keyword>
<dbReference type="GO" id="GO:0016787">
    <property type="term" value="F:hydrolase activity"/>
    <property type="evidence" value="ECO:0007669"/>
    <property type="project" value="UniProtKB-KW"/>
</dbReference>
<dbReference type="SUPFAM" id="SSF46626">
    <property type="entry name" value="Cytochrome c"/>
    <property type="match status" value="1"/>
</dbReference>
<keyword evidence="9" id="KW-0378">Hydrolase</keyword>
<dbReference type="SUPFAM" id="SSF56988">
    <property type="entry name" value="Anthrax protective antigen"/>
    <property type="match status" value="1"/>
</dbReference>
<dbReference type="InterPro" id="IPR009056">
    <property type="entry name" value="Cyt_c-like_dom"/>
</dbReference>
<dbReference type="InterPro" id="IPR002324">
    <property type="entry name" value="Cyt_c_ID"/>
</dbReference>
<feature type="domain" description="PA14" evidence="8">
    <location>
        <begin position="362"/>
        <end position="506"/>
    </location>
</feature>
<keyword evidence="3 6" id="KW-0479">Metal-binding</keyword>
<evidence type="ECO:0000256" key="4">
    <source>
        <dbReference type="ARBA" id="ARBA00022982"/>
    </source>
</evidence>
<dbReference type="Gene3D" id="2.60.120.560">
    <property type="entry name" value="Exo-inulinase, domain 1"/>
    <property type="match status" value="1"/>
</dbReference>
<dbReference type="PANTHER" id="PTHR33546:SF1">
    <property type="entry name" value="LARGE, MULTIFUNCTIONAL SECRETED PROTEIN"/>
    <property type="match status" value="1"/>
</dbReference>
<reference evidence="9 10" key="1">
    <citation type="journal article" date="2013" name="Int. J. Syst. Evol. Microbiol.">
        <title>Marinoscillum luteum sp. nov., isolated from marine sediment.</title>
        <authorList>
            <person name="Cha I.T."/>
            <person name="Park S.J."/>
            <person name="Kim S.J."/>
            <person name="Kim J.G."/>
            <person name="Jung M.Y."/>
            <person name="Shin K.S."/>
            <person name="Kwon K.K."/>
            <person name="Yang S.H."/>
            <person name="Seo Y.S."/>
            <person name="Rhee S.K."/>
        </authorList>
    </citation>
    <scope>NUCLEOTIDE SEQUENCE [LARGE SCALE GENOMIC DNA]</scope>
    <source>
        <strain evidence="9 10">KCTC 23939</strain>
    </source>
</reference>
<dbReference type="PRINTS" id="PR00606">
    <property type="entry name" value="CYTCHROMECID"/>
</dbReference>
<dbReference type="Pfam" id="PF00034">
    <property type="entry name" value="Cytochrom_C"/>
    <property type="match status" value="1"/>
</dbReference>
<dbReference type="SUPFAM" id="SSF50952">
    <property type="entry name" value="Soluble quinoprotein glucose dehydrogenase"/>
    <property type="match status" value="1"/>
</dbReference>
<dbReference type="Gene3D" id="2.120.10.30">
    <property type="entry name" value="TolB, C-terminal domain"/>
    <property type="match status" value="1"/>
</dbReference>
<dbReference type="PROSITE" id="PS51257">
    <property type="entry name" value="PROKAR_LIPOPROTEIN"/>
    <property type="match status" value="1"/>
</dbReference>
<dbReference type="InterPro" id="IPR011042">
    <property type="entry name" value="6-blade_b-propeller_TolB-like"/>
</dbReference>
<comment type="caution">
    <text evidence="9">The sequence shown here is derived from an EMBL/GenBank/DDBJ whole genome shotgun (WGS) entry which is preliminary data.</text>
</comment>
<evidence type="ECO:0000256" key="3">
    <source>
        <dbReference type="ARBA" id="ARBA00022723"/>
    </source>
</evidence>
<keyword evidence="10" id="KW-1185">Reference proteome</keyword>
<dbReference type="InterPro" id="IPR010496">
    <property type="entry name" value="AL/BT2_dom"/>
</dbReference>
<evidence type="ECO:0000259" key="8">
    <source>
        <dbReference type="PROSITE" id="PS51820"/>
    </source>
</evidence>
<evidence type="ECO:0000313" key="10">
    <source>
        <dbReference type="Proteomes" id="UP001610063"/>
    </source>
</evidence>
<dbReference type="Gene3D" id="1.10.760.10">
    <property type="entry name" value="Cytochrome c-like domain"/>
    <property type="match status" value="1"/>
</dbReference>
<dbReference type="PROSITE" id="PS51820">
    <property type="entry name" value="PA14"/>
    <property type="match status" value="1"/>
</dbReference>
<dbReference type="PROSITE" id="PS51007">
    <property type="entry name" value="CYTC"/>
    <property type="match status" value="1"/>
</dbReference>
<dbReference type="PANTHER" id="PTHR33546">
    <property type="entry name" value="LARGE, MULTIFUNCTIONAL SECRETED PROTEIN-RELATED"/>
    <property type="match status" value="1"/>
</dbReference>
<dbReference type="Proteomes" id="UP001610063">
    <property type="component" value="Unassembled WGS sequence"/>
</dbReference>
<dbReference type="RefSeq" id="WP_395415890.1">
    <property type="nucleotide sequence ID" value="NZ_JBIPKE010000009.1"/>
</dbReference>
<keyword evidence="2 6" id="KW-0349">Heme</keyword>
<protein>
    <submittedName>
        <fullName evidence="9">Family 16 glycoside hydrolase</fullName>
    </submittedName>
</protein>
<dbReference type="SMART" id="SM00758">
    <property type="entry name" value="PA14"/>
    <property type="match status" value="1"/>
</dbReference>
<name>A0ABW7N3C4_9BACT</name>
<dbReference type="Pfam" id="PF06439">
    <property type="entry name" value="3keto-disac_hyd"/>
    <property type="match status" value="1"/>
</dbReference>
<organism evidence="9 10">
    <name type="scientific">Marinoscillum luteum</name>
    <dbReference type="NCBI Taxonomy" id="861051"/>
    <lineage>
        <taxon>Bacteria</taxon>
        <taxon>Pseudomonadati</taxon>
        <taxon>Bacteroidota</taxon>
        <taxon>Cytophagia</taxon>
        <taxon>Cytophagales</taxon>
        <taxon>Reichenbachiellaceae</taxon>
        <taxon>Marinoscillum</taxon>
    </lineage>
</organism>
<keyword evidence="1" id="KW-0813">Transport</keyword>
<dbReference type="EMBL" id="JBIPKE010000009">
    <property type="protein sequence ID" value="MFH6982106.1"/>
    <property type="molecule type" value="Genomic_DNA"/>
</dbReference>
<keyword evidence="4" id="KW-0249">Electron transport</keyword>
<evidence type="ECO:0000256" key="1">
    <source>
        <dbReference type="ARBA" id="ARBA00022448"/>
    </source>
</evidence>
<feature type="domain" description="Cytochrome c" evidence="7">
    <location>
        <begin position="247"/>
        <end position="332"/>
    </location>
</feature>